<name>A0A4Q1AS92_9BACT</name>
<organism evidence="1 2">
    <name type="scientific">Halarcobacter mediterraneus</name>
    <dbReference type="NCBI Taxonomy" id="2023153"/>
    <lineage>
        <taxon>Bacteria</taxon>
        <taxon>Pseudomonadati</taxon>
        <taxon>Campylobacterota</taxon>
        <taxon>Epsilonproteobacteria</taxon>
        <taxon>Campylobacterales</taxon>
        <taxon>Arcobacteraceae</taxon>
        <taxon>Halarcobacter</taxon>
    </lineage>
</organism>
<proteinExistence type="predicted"/>
<evidence type="ECO:0000313" key="2">
    <source>
        <dbReference type="Proteomes" id="UP000289718"/>
    </source>
</evidence>
<sequence>MYIFLLFFSLLIFSFKSLIFASDKISYTKDVKPILDNRCVTCHSCYNSPCQLKLSSFEGLIRGANKKDIYENRLTAAEPTRLFVDASREEHWREKEFFSVNKHFEDSNNSIMLEFLNQKQKKPTNIGKYSPETDDLSCVKNEKELKDYLKDNPHKGMPYGFPALSEDEHKVLEKWLKKKTQTSDEKHLISDFEKNQIEKFENFFNKQEIKYQVTARYIYEHIFLAHLYFDKNSNNFFEIVRSKTKTGKIEIIPTRFPYEKIEEDFFYRIRKIKSTIVHKTHMIYELNDFKLNRYKELFINIPWVEKPYMPPFDTKISANALKTFKQIPAKSRYEFLLDDIHYFIMNYIRGPVCKGQIALNVINDHFWVMFMDPNSDLAVKDSSYLNKNLKNLSIPNKYGENPDLLETFTIIKNYQQAEIYFNNKNKIYKKYYKDGLSLENIWKGNKEKNDSILTIYRHFDSASVHKGALGNTPKTLWLIDFPLLERLYYSLVAGFDIFGSTSHQFLVRKHMDRLRIEGETNFLEFLPKNSRREYFNSWYKGWLAKHFALYIPSNNEPNIEYSTEDYKDEFIDKLFKELNIKKDKINFIEKDYKNTKILRKYKTKEEIETSLKMLTLPNNSRFIQYHTDDKTNLAYIKIELNNNENLVYSMVINRWHDNVALMFNEDSRLNPKKDRINFIEGFVGSYPNIFIKVKQDDLNEFFNLIYDYQDSKKQKKKLSKFIINRANPDFWEDYDWFTNQFKKQNKLQFGLFDLNRYYDKAIND</sequence>
<comment type="caution">
    <text evidence="1">The sequence shown here is derived from an EMBL/GenBank/DDBJ whole genome shotgun (WGS) entry which is preliminary data.</text>
</comment>
<dbReference type="Proteomes" id="UP000289718">
    <property type="component" value="Unassembled WGS sequence"/>
</dbReference>
<dbReference type="Pfam" id="PF06934">
    <property type="entry name" value="CTI"/>
    <property type="match status" value="1"/>
</dbReference>
<dbReference type="GO" id="GO:0016853">
    <property type="term" value="F:isomerase activity"/>
    <property type="evidence" value="ECO:0007669"/>
    <property type="project" value="UniProtKB-KW"/>
</dbReference>
<dbReference type="EMBL" id="NXIE01000003">
    <property type="protein sequence ID" value="RXK12504.1"/>
    <property type="molecule type" value="Genomic_DNA"/>
</dbReference>
<gene>
    <name evidence="1" type="ORF">CP965_07925</name>
</gene>
<accession>A0A4Q1AS92</accession>
<keyword evidence="2" id="KW-1185">Reference proteome</keyword>
<reference evidence="1 2" key="1">
    <citation type="submission" date="2017-09" db="EMBL/GenBank/DDBJ databases">
        <title>Genomics of the genus Arcobacter.</title>
        <authorList>
            <person name="Perez-Cataluna A."/>
            <person name="Figueras M.J."/>
            <person name="Salas-Masso N."/>
        </authorList>
    </citation>
    <scope>NUCLEOTIDE SEQUENCE [LARGE SCALE GENOMIC DNA]</scope>
    <source>
        <strain evidence="1 2">F156-34</strain>
    </source>
</reference>
<dbReference type="AlphaFoldDB" id="A0A4Q1AS92"/>
<keyword evidence="1" id="KW-0413">Isomerase</keyword>
<evidence type="ECO:0000313" key="1">
    <source>
        <dbReference type="EMBL" id="RXK12504.1"/>
    </source>
</evidence>
<dbReference type="OrthoDB" id="9809746at2"/>
<dbReference type="InterPro" id="IPR010706">
    <property type="entry name" value="Fatty_acid_cis-trans_isomerase"/>
</dbReference>
<protein>
    <submittedName>
        <fullName evidence="1">Peptidylprolyl isomerase</fullName>
    </submittedName>
</protein>
<dbReference type="RefSeq" id="WP_129061562.1">
    <property type="nucleotide sequence ID" value="NZ_NXIE01000003.1"/>
</dbReference>